<reference evidence="2 3" key="1">
    <citation type="submission" date="2020-08" db="EMBL/GenBank/DDBJ databases">
        <title>The genome sequence of Novosphingobium flavum 4Y4.</title>
        <authorList>
            <person name="Liu Y."/>
        </authorList>
    </citation>
    <scope>NUCLEOTIDE SEQUENCE [LARGE SCALE GENOMIC DNA]</scope>
    <source>
        <strain evidence="2 3">4Y4</strain>
    </source>
</reference>
<sequence>MTVAKRARCKRVLLGCVVASAGMVPSIALAQSAPGSASRQPGPALRAGLDATYFSNMTRSSEAEAAARGLSQSDVRITPKVDLDIIKRIAGRHTATLAGSVGYDINMRNTRLNRERVSLDAGLDLDLPVCDTGFEANFARRQSDLGDFPGNDPESGKNAETFLGGSARVTCGSVGGLRPTAAVRYQTATNTLASRTFNDHDVLSYTGGLMYQSVALGEVTGLVRRTEVRFPNQPLAGGSASGFDSTAYGVAFSRNIGARLSANAELTYAALDSRLGGTPGFRGMNWDVSAKLLVGSRLELTANTSRLLSTSLLIPSNYNISSTYSWAGRYALTGRVNLEAGYTHLYRRFIGPTRVIGTPLTRDLRDTGYIGARYSVNRRIALRLRATRDQRTGGGPAYDFVDYRALSSIDVSL</sequence>
<proteinExistence type="predicted"/>
<keyword evidence="1" id="KW-0732">Signal</keyword>
<comment type="caution">
    <text evidence="2">The sequence shown here is derived from an EMBL/GenBank/DDBJ whole genome shotgun (WGS) entry which is preliminary data.</text>
</comment>
<keyword evidence="3" id="KW-1185">Reference proteome</keyword>
<dbReference type="RefSeq" id="WP_185685020.1">
    <property type="nucleotide sequence ID" value="NZ_JACLAU010000065.1"/>
</dbReference>
<evidence type="ECO:0000313" key="2">
    <source>
        <dbReference type="EMBL" id="MBC2653648.1"/>
    </source>
</evidence>
<dbReference type="Proteomes" id="UP000520156">
    <property type="component" value="Unassembled WGS sequence"/>
</dbReference>
<evidence type="ECO:0000256" key="1">
    <source>
        <dbReference type="SAM" id="SignalP"/>
    </source>
</evidence>
<organism evidence="2 3">
    <name type="scientific">Novosphingobium aerophilum</name>
    <dbReference type="NCBI Taxonomy" id="2839843"/>
    <lineage>
        <taxon>Bacteria</taxon>
        <taxon>Pseudomonadati</taxon>
        <taxon>Pseudomonadota</taxon>
        <taxon>Alphaproteobacteria</taxon>
        <taxon>Sphingomonadales</taxon>
        <taxon>Sphingomonadaceae</taxon>
        <taxon>Novosphingobium</taxon>
    </lineage>
</organism>
<feature type="chain" id="PRO_5030685351" description="Gellan polysaccharide biosynthesis protein GelF" evidence="1">
    <location>
        <begin position="31"/>
        <end position="413"/>
    </location>
</feature>
<evidence type="ECO:0008006" key="4">
    <source>
        <dbReference type="Google" id="ProtNLM"/>
    </source>
</evidence>
<accession>A0A7X1FAX0</accession>
<feature type="signal peptide" evidence="1">
    <location>
        <begin position="1"/>
        <end position="30"/>
    </location>
</feature>
<dbReference type="AlphaFoldDB" id="A0A7X1FAX0"/>
<gene>
    <name evidence="2" type="ORF">H7F49_18360</name>
</gene>
<dbReference type="SUPFAM" id="SSF56935">
    <property type="entry name" value="Porins"/>
    <property type="match status" value="1"/>
</dbReference>
<evidence type="ECO:0000313" key="3">
    <source>
        <dbReference type="Proteomes" id="UP000520156"/>
    </source>
</evidence>
<protein>
    <recommendedName>
        <fullName evidence="4">Gellan polysaccharide biosynthesis protein GelF</fullName>
    </recommendedName>
</protein>
<name>A0A7X1FAX0_9SPHN</name>
<dbReference type="EMBL" id="JACLAU010000065">
    <property type="protein sequence ID" value="MBC2653648.1"/>
    <property type="molecule type" value="Genomic_DNA"/>
</dbReference>